<keyword evidence="3" id="KW-1185">Reference proteome</keyword>
<proteinExistence type="predicted"/>
<evidence type="ECO:0000313" key="3">
    <source>
        <dbReference type="Proteomes" id="UP001218188"/>
    </source>
</evidence>
<evidence type="ECO:0000256" key="1">
    <source>
        <dbReference type="SAM" id="Phobius"/>
    </source>
</evidence>
<reference evidence="2" key="1">
    <citation type="submission" date="2023-03" db="EMBL/GenBank/DDBJ databases">
        <title>Massive genome expansion in bonnet fungi (Mycena s.s.) driven by repeated elements and novel gene families across ecological guilds.</title>
        <authorList>
            <consortium name="Lawrence Berkeley National Laboratory"/>
            <person name="Harder C.B."/>
            <person name="Miyauchi S."/>
            <person name="Viragh M."/>
            <person name="Kuo A."/>
            <person name="Thoen E."/>
            <person name="Andreopoulos B."/>
            <person name="Lu D."/>
            <person name="Skrede I."/>
            <person name="Drula E."/>
            <person name="Henrissat B."/>
            <person name="Morin E."/>
            <person name="Kohler A."/>
            <person name="Barry K."/>
            <person name="LaButti K."/>
            <person name="Morin E."/>
            <person name="Salamov A."/>
            <person name="Lipzen A."/>
            <person name="Mereny Z."/>
            <person name="Hegedus B."/>
            <person name="Baldrian P."/>
            <person name="Stursova M."/>
            <person name="Weitz H."/>
            <person name="Taylor A."/>
            <person name="Grigoriev I.V."/>
            <person name="Nagy L.G."/>
            <person name="Martin F."/>
            <person name="Kauserud H."/>
        </authorList>
    </citation>
    <scope>NUCLEOTIDE SEQUENCE</scope>
    <source>
        <strain evidence="2">CBHHK200</strain>
    </source>
</reference>
<comment type="caution">
    <text evidence="2">The sequence shown here is derived from an EMBL/GenBank/DDBJ whole genome shotgun (WGS) entry which is preliminary data.</text>
</comment>
<dbReference type="AlphaFoldDB" id="A0AAD6X859"/>
<accession>A0AAD6X859</accession>
<gene>
    <name evidence="2" type="ORF">C8F04DRAFT_1088119</name>
</gene>
<dbReference type="Proteomes" id="UP001218188">
    <property type="component" value="Unassembled WGS sequence"/>
</dbReference>
<feature type="transmembrane region" description="Helical" evidence="1">
    <location>
        <begin position="72"/>
        <end position="90"/>
    </location>
</feature>
<keyword evidence="1" id="KW-0812">Transmembrane</keyword>
<organism evidence="2 3">
    <name type="scientific">Mycena alexandri</name>
    <dbReference type="NCBI Taxonomy" id="1745969"/>
    <lineage>
        <taxon>Eukaryota</taxon>
        <taxon>Fungi</taxon>
        <taxon>Dikarya</taxon>
        <taxon>Basidiomycota</taxon>
        <taxon>Agaricomycotina</taxon>
        <taxon>Agaricomycetes</taxon>
        <taxon>Agaricomycetidae</taxon>
        <taxon>Agaricales</taxon>
        <taxon>Marasmiineae</taxon>
        <taxon>Mycenaceae</taxon>
        <taxon>Mycena</taxon>
    </lineage>
</organism>
<sequence length="123" mass="13343">MSPSPVSTPLNPLRCSACTALLGLYLFELSVRSWAEYHVTGAPSFQLRATSVKAGMPHTVSGIYRWAMQPGFLPPYLLGTITITPIWLLMKMHGGLSIKGGAISETTSTQRQLPTSNSYQLTS</sequence>
<evidence type="ECO:0000313" key="2">
    <source>
        <dbReference type="EMBL" id="KAJ7038975.1"/>
    </source>
</evidence>
<name>A0AAD6X859_9AGAR</name>
<dbReference type="EMBL" id="JARJCM010000029">
    <property type="protein sequence ID" value="KAJ7038975.1"/>
    <property type="molecule type" value="Genomic_DNA"/>
</dbReference>
<keyword evidence="1" id="KW-0472">Membrane</keyword>
<protein>
    <submittedName>
        <fullName evidence="2">Uncharacterized protein</fullName>
    </submittedName>
</protein>
<keyword evidence="1" id="KW-1133">Transmembrane helix</keyword>